<dbReference type="Proteomes" id="UP000186218">
    <property type="component" value="Unassembled WGS sequence"/>
</dbReference>
<dbReference type="PRINTS" id="PR00598">
    <property type="entry name" value="HTHMARR"/>
</dbReference>
<sequence>MLLQRRIRRSLYAGVINDVHEAVDEGAYLILSGVARFGPVSAAALGAEVGVDRALVSRRARTLTKAGLLLTQDDPGDRRVTLLALTEEGERVVQLLRSRLACLLDDRLRDWSATDVSQLRRLLTRLVTAIDDSDSLD</sequence>
<dbReference type="GO" id="GO:0006950">
    <property type="term" value="P:response to stress"/>
    <property type="evidence" value="ECO:0007669"/>
    <property type="project" value="TreeGrafter"/>
</dbReference>
<dbReference type="PROSITE" id="PS50995">
    <property type="entry name" value="HTH_MARR_2"/>
    <property type="match status" value="1"/>
</dbReference>
<dbReference type="STRING" id="1344003.SAMN05445060_4108"/>
<dbReference type="GO" id="GO:0003700">
    <property type="term" value="F:DNA-binding transcription factor activity"/>
    <property type="evidence" value="ECO:0007669"/>
    <property type="project" value="InterPro"/>
</dbReference>
<proteinExistence type="predicted"/>
<dbReference type="SUPFAM" id="SSF46785">
    <property type="entry name" value="Winged helix' DNA-binding domain"/>
    <property type="match status" value="1"/>
</dbReference>
<dbReference type="AlphaFoldDB" id="A0A1N7HF76"/>
<dbReference type="SMART" id="SM00347">
    <property type="entry name" value="HTH_MARR"/>
    <property type="match status" value="1"/>
</dbReference>
<evidence type="ECO:0000313" key="3">
    <source>
        <dbReference type="Proteomes" id="UP000186218"/>
    </source>
</evidence>
<organism evidence="2 3">
    <name type="scientific">Williamsia sterculiae</name>
    <dbReference type="NCBI Taxonomy" id="1344003"/>
    <lineage>
        <taxon>Bacteria</taxon>
        <taxon>Bacillati</taxon>
        <taxon>Actinomycetota</taxon>
        <taxon>Actinomycetes</taxon>
        <taxon>Mycobacteriales</taxon>
        <taxon>Nocardiaceae</taxon>
        <taxon>Williamsia</taxon>
    </lineage>
</organism>
<accession>A0A1N7HF76</accession>
<dbReference type="EMBL" id="FTNT01000016">
    <property type="protein sequence ID" value="SIS23381.1"/>
    <property type="molecule type" value="Genomic_DNA"/>
</dbReference>
<dbReference type="PANTHER" id="PTHR33164:SF57">
    <property type="entry name" value="MARR-FAMILY TRANSCRIPTIONAL REGULATOR"/>
    <property type="match status" value="1"/>
</dbReference>
<name>A0A1N7HF76_9NOCA</name>
<reference evidence="2 3" key="1">
    <citation type="submission" date="2017-01" db="EMBL/GenBank/DDBJ databases">
        <authorList>
            <person name="Mah S.A."/>
            <person name="Swanson W.J."/>
            <person name="Moy G.W."/>
            <person name="Vacquier V.D."/>
        </authorList>
    </citation>
    <scope>NUCLEOTIDE SEQUENCE [LARGE SCALE GENOMIC DNA]</scope>
    <source>
        <strain evidence="2 3">CPCC 203464</strain>
    </source>
</reference>
<dbReference type="InterPro" id="IPR036388">
    <property type="entry name" value="WH-like_DNA-bd_sf"/>
</dbReference>
<evidence type="ECO:0000259" key="1">
    <source>
        <dbReference type="PROSITE" id="PS50995"/>
    </source>
</evidence>
<dbReference type="InterPro" id="IPR036390">
    <property type="entry name" value="WH_DNA-bd_sf"/>
</dbReference>
<protein>
    <submittedName>
        <fullName evidence="2">Transcriptional regulator, MarR family</fullName>
    </submittedName>
</protein>
<dbReference type="InterPro" id="IPR000835">
    <property type="entry name" value="HTH_MarR-typ"/>
</dbReference>
<dbReference type="PANTHER" id="PTHR33164">
    <property type="entry name" value="TRANSCRIPTIONAL REGULATOR, MARR FAMILY"/>
    <property type="match status" value="1"/>
</dbReference>
<gene>
    <name evidence="2" type="ORF">SAMN05445060_4108</name>
</gene>
<dbReference type="Gene3D" id="1.10.10.10">
    <property type="entry name" value="Winged helix-like DNA-binding domain superfamily/Winged helix DNA-binding domain"/>
    <property type="match status" value="1"/>
</dbReference>
<dbReference type="Pfam" id="PF12802">
    <property type="entry name" value="MarR_2"/>
    <property type="match status" value="1"/>
</dbReference>
<evidence type="ECO:0000313" key="2">
    <source>
        <dbReference type="EMBL" id="SIS23381.1"/>
    </source>
</evidence>
<keyword evidence="3" id="KW-1185">Reference proteome</keyword>
<feature type="domain" description="HTH marR-type" evidence="1">
    <location>
        <begin position="1"/>
        <end position="128"/>
    </location>
</feature>
<dbReference type="InterPro" id="IPR039422">
    <property type="entry name" value="MarR/SlyA-like"/>
</dbReference>